<keyword evidence="1" id="KW-0472">Membrane</keyword>
<organism evidence="2 3">
    <name type="scientific">Kyrpidia spormannii</name>
    <dbReference type="NCBI Taxonomy" id="2055160"/>
    <lineage>
        <taxon>Bacteria</taxon>
        <taxon>Bacillati</taxon>
        <taxon>Bacillota</taxon>
        <taxon>Bacilli</taxon>
        <taxon>Bacillales</taxon>
        <taxon>Alicyclobacillaceae</taxon>
        <taxon>Kyrpidia</taxon>
    </lineage>
</organism>
<evidence type="ECO:0000256" key="1">
    <source>
        <dbReference type="SAM" id="Phobius"/>
    </source>
</evidence>
<protein>
    <submittedName>
        <fullName evidence="2">Uncharacterized protein</fullName>
    </submittedName>
</protein>
<feature type="transmembrane region" description="Helical" evidence="1">
    <location>
        <begin position="39"/>
        <end position="58"/>
    </location>
</feature>
<dbReference type="EMBL" id="LR792683">
    <property type="protein sequence ID" value="CAB3394979.1"/>
    <property type="molecule type" value="Genomic_DNA"/>
</dbReference>
<keyword evidence="1" id="KW-0812">Transmembrane</keyword>
<evidence type="ECO:0000313" key="3">
    <source>
        <dbReference type="Proteomes" id="UP000502196"/>
    </source>
</evidence>
<evidence type="ECO:0000313" key="2">
    <source>
        <dbReference type="EMBL" id="CAB3394979.1"/>
    </source>
</evidence>
<dbReference type="Proteomes" id="UP000502196">
    <property type="component" value="Chromosome"/>
</dbReference>
<proteinExistence type="predicted"/>
<gene>
    <name evidence="2" type="ORF">COOX1_2680</name>
</gene>
<sequence>MRDTTVTPHFFGVTSELSRVLHYYTKFRLSGNGGNSFFFLRRMVPLGILAIGIITICTRGI</sequence>
<dbReference type="AlphaFoldDB" id="A0A6F9EDM1"/>
<reference evidence="2 3" key="1">
    <citation type="submission" date="2020-04" db="EMBL/GenBank/DDBJ databases">
        <authorList>
            <person name="Hogendoorn C."/>
        </authorList>
    </citation>
    <scope>NUCLEOTIDE SEQUENCE [LARGE SCALE GENOMIC DNA]</scope>
    <source>
        <strain evidence="2">COOX1</strain>
    </source>
</reference>
<accession>A0A6F9EDM1</accession>
<name>A0A6F9EDM1_9BACL</name>
<keyword evidence="1" id="KW-1133">Transmembrane helix</keyword>